<dbReference type="EMBL" id="MRZU01000004">
    <property type="protein sequence ID" value="OUJ18260.1"/>
    <property type="molecule type" value="Genomic_DNA"/>
</dbReference>
<reference evidence="1 2" key="1">
    <citation type="submission" date="2016-12" db="EMBL/GenBank/DDBJ databases">
        <title>Discovery of methanogenic haloarchaea.</title>
        <authorList>
            <person name="Sorokin D.Y."/>
            <person name="Makarova K.S."/>
            <person name="Abbas B."/>
            <person name="Ferrer M."/>
            <person name="Golyshin P.N."/>
        </authorList>
    </citation>
    <scope>NUCLEOTIDE SEQUENCE [LARGE SCALE GENOMIC DNA]</scope>
    <source>
        <strain evidence="1">AMET1</strain>
    </source>
</reference>
<organism evidence="1 2">
    <name type="scientific">Methanonatronarchaeum thermophilum</name>
    <dbReference type="NCBI Taxonomy" id="1927129"/>
    <lineage>
        <taxon>Archaea</taxon>
        <taxon>Methanobacteriati</taxon>
        <taxon>Methanobacteriota</taxon>
        <taxon>Methanonatronarchaeia</taxon>
        <taxon>Methanonatronarchaeales</taxon>
        <taxon>Methanonatronarchaeaceae</taxon>
        <taxon>Methanonatronarchaeum</taxon>
    </lineage>
</organism>
<dbReference type="Proteomes" id="UP000195137">
    <property type="component" value="Unassembled WGS sequence"/>
</dbReference>
<evidence type="ECO:0000313" key="1">
    <source>
        <dbReference type="EMBL" id="OUJ18260.1"/>
    </source>
</evidence>
<protein>
    <submittedName>
        <fullName evidence="1">XerD/XerC family integrase</fullName>
    </submittedName>
</protein>
<dbReference type="RefSeq" id="WP_086637549.1">
    <property type="nucleotide sequence ID" value="NZ_MRZU01000004.1"/>
</dbReference>
<sequence length="121" mass="14494">MIIGDIIMPTMDYEGKAEIELEKIKNHTEITEKNKELLIKYHRDLVLDGYSGARKHKLLNTLKIIAIEIEYNFKEATKKDYMIIIKSFYKWINNGEYPEKVKWIKTTLKNRNKKLPQFNKF</sequence>
<proteinExistence type="predicted"/>
<gene>
    <name evidence="1" type="ORF">AMET1_1169</name>
</gene>
<dbReference type="OrthoDB" id="144892at2157"/>
<name>A0A1Y3GAI9_9EURY</name>
<accession>A0A1Y3GAI9</accession>
<evidence type="ECO:0000313" key="2">
    <source>
        <dbReference type="Proteomes" id="UP000195137"/>
    </source>
</evidence>
<dbReference type="AlphaFoldDB" id="A0A1Y3GAI9"/>
<keyword evidence="2" id="KW-1185">Reference proteome</keyword>
<comment type="caution">
    <text evidence="1">The sequence shown here is derived from an EMBL/GenBank/DDBJ whole genome shotgun (WGS) entry which is preliminary data.</text>
</comment>